<dbReference type="EMBL" id="GL945428">
    <property type="protein sequence ID" value="EGO30372.1"/>
    <property type="molecule type" value="Genomic_DNA"/>
</dbReference>
<accession>F8NE43</accession>
<dbReference type="AlphaFoldDB" id="F8NE43"/>
<dbReference type="HOGENOM" id="CLU_007337_1_2_1"/>
<gene>
    <name evidence="1" type="ORF">SERLADRAFT_364462</name>
</gene>
<name>F8NE43_SERL9</name>
<organism>
    <name type="scientific">Serpula lacrymans var. lacrymans (strain S7.9)</name>
    <name type="common">Dry rot fungus</name>
    <dbReference type="NCBI Taxonomy" id="578457"/>
    <lineage>
        <taxon>Eukaryota</taxon>
        <taxon>Fungi</taxon>
        <taxon>Dikarya</taxon>
        <taxon>Basidiomycota</taxon>
        <taxon>Agaricomycotina</taxon>
        <taxon>Agaricomycetes</taxon>
        <taxon>Agaricomycetidae</taxon>
        <taxon>Boletales</taxon>
        <taxon>Coniophorineae</taxon>
        <taxon>Serpulaceae</taxon>
        <taxon>Serpula</taxon>
    </lineage>
</organism>
<dbReference type="Proteomes" id="UP000008064">
    <property type="component" value="Unassembled WGS sequence"/>
</dbReference>
<reference evidence="1" key="1">
    <citation type="submission" date="2011-04" db="EMBL/GenBank/DDBJ databases">
        <title>Evolution of plant cell wall degrading machinery underlies the functional diversity of forest fungi.</title>
        <authorList>
            <consortium name="US DOE Joint Genome Institute (JGI-PGF)"/>
            <person name="Eastwood D.C."/>
            <person name="Floudas D."/>
            <person name="Binder M."/>
            <person name="Majcherczyk A."/>
            <person name="Schneider P."/>
            <person name="Aerts A."/>
            <person name="Asiegbu F.O."/>
            <person name="Baker S.E."/>
            <person name="Barry K."/>
            <person name="Bendiksby M."/>
            <person name="Blumentritt M."/>
            <person name="Coutinho P.M."/>
            <person name="Cullen D."/>
            <person name="Cullen D."/>
            <person name="Gathman A."/>
            <person name="Goodell B."/>
            <person name="Henrissat B."/>
            <person name="Ihrmark K."/>
            <person name="Kauserud H."/>
            <person name="Kohler A."/>
            <person name="LaButti K."/>
            <person name="Lapidus A."/>
            <person name="Lavin J.L."/>
            <person name="Lee Y.-H."/>
            <person name="Lindquist E."/>
            <person name="Lilly W."/>
            <person name="Lucas S."/>
            <person name="Morin E."/>
            <person name="Murat C."/>
            <person name="Oguiza J.A."/>
            <person name="Park J."/>
            <person name="Pisabarro A.G."/>
            <person name="Riley R."/>
            <person name="Rosling A."/>
            <person name="Salamov A."/>
            <person name="Schmidt O."/>
            <person name="Schmutz J."/>
            <person name="Skrede I."/>
            <person name="Stenlid J."/>
            <person name="Wiebenga A."/>
            <person name="Xie X."/>
            <person name="Kues U."/>
            <person name="Hibbett D.S."/>
            <person name="Hoffmeister D."/>
            <person name="Hogberg N."/>
            <person name="Martin F."/>
            <person name="Grigoriev I.V."/>
            <person name="Watkinson S.C."/>
        </authorList>
    </citation>
    <scope>NUCLEOTIDE SEQUENCE</scope>
    <source>
        <strain evidence="1">S7.9</strain>
    </source>
</reference>
<protein>
    <submittedName>
        <fullName evidence="1">Uncharacterized protein</fullName>
    </submittedName>
</protein>
<dbReference type="KEGG" id="sla:SERLADRAFT_364462"/>
<dbReference type="RefSeq" id="XP_007312256.1">
    <property type="nucleotide sequence ID" value="XM_007312194.1"/>
</dbReference>
<proteinExistence type="predicted"/>
<evidence type="ECO:0000313" key="1">
    <source>
        <dbReference type="EMBL" id="EGO30372.1"/>
    </source>
</evidence>
<dbReference type="OrthoDB" id="3261594at2759"/>
<dbReference type="GeneID" id="18810045"/>
<sequence>MCINTCLAYTGPYSELDICPKCGEPRYDQNKFQARLQIQALWRDEKSATSMKYRGIHTQQIIEKLAQNNGEMPYYNDLFTGTDNLQAVADGKIQNKDTVLMLSLDGAQLYKSKLFNCCIYIWVILNHSPDLRYEKKYVLPGAFIPGPKKPKIVDLFLFPGMHHFAVLQKDGLDVWDTIHHLLLLMDHGKNYKEPWSRNIQPSDPYTNLSQRGL</sequence>